<gene>
    <name evidence="2" type="ORF">GTP55_06930</name>
</gene>
<organism evidence="2 3">
    <name type="scientific">Duganella margarita</name>
    <dbReference type="NCBI Taxonomy" id="2692170"/>
    <lineage>
        <taxon>Bacteria</taxon>
        <taxon>Pseudomonadati</taxon>
        <taxon>Pseudomonadota</taxon>
        <taxon>Betaproteobacteria</taxon>
        <taxon>Burkholderiales</taxon>
        <taxon>Oxalobacteraceae</taxon>
        <taxon>Telluria group</taxon>
        <taxon>Duganella</taxon>
    </lineage>
</organism>
<evidence type="ECO:0000313" key="3">
    <source>
        <dbReference type="Proteomes" id="UP000466332"/>
    </source>
</evidence>
<sequence length="136" mass="15534">MPDQSLGLLLSELQALEVELHHPGVRCDSDRLGQLLHAEFHEVGRSGRTYDRAIILRYLSEQENSPSVVLDDFAVSQLAPYIALLTYRSAHRKEDGSLVDHTLRSSVWLRVENRWQLRYHQGTPAHELWHAPCIGS</sequence>
<accession>A0ABW9WDE4</accession>
<name>A0ABW9WDE4_9BURK</name>
<evidence type="ECO:0000259" key="1">
    <source>
        <dbReference type="Pfam" id="PF14534"/>
    </source>
</evidence>
<proteinExistence type="predicted"/>
<dbReference type="InterPro" id="IPR032710">
    <property type="entry name" value="NTF2-like_dom_sf"/>
</dbReference>
<protein>
    <submittedName>
        <fullName evidence="2">DUF4440 domain-containing protein</fullName>
    </submittedName>
</protein>
<feature type="domain" description="DUF4440" evidence="1">
    <location>
        <begin position="13"/>
        <end position="117"/>
    </location>
</feature>
<keyword evidence="3" id="KW-1185">Reference proteome</keyword>
<dbReference type="Proteomes" id="UP000466332">
    <property type="component" value="Unassembled WGS sequence"/>
</dbReference>
<dbReference type="RefSeq" id="WP_161044185.1">
    <property type="nucleotide sequence ID" value="NZ_WWCS01000003.1"/>
</dbReference>
<comment type="caution">
    <text evidence="2">The sequence shown here is derived from an EMBL/GenBank/DDBJ whole genome shotgun (WGS) entry which is preliminary data.</text>
</comment>
<reference evidence="2 3" key="1">
    <citation type="submission" date="2019-12" db="EMBL/GenBank/DDBJ databases">
        <title>Novel species isolated from a subtropical stream in China.</title>
        <authorList>
            <person name="Lu H."/>
        </authorList>
    </citation>
    <scope>NUCLEOTIDE SEQUENCE [LARGE SCALE GENOMIC DNA]</scope>
    <source>
        <strain evidence="2 3">FT109W</strain>
    </source>
</reference>
<dbReference type="Pfam" id="PF14534">
    <property type="entry name" value="DUF4440"/>
    <property type="match status" value="1"/>
</dbReference>
<dbReference type="EMBL" id="WWCS01000003">
    <property type="protein sequence ID" value="MYN39102.1"/>
    <property type="molecule type" value="Genomic_DNA"/>
</dbReference>
<dbReference type="InterPro" id="IPR027843">
    <property type="entry name" value="DUF4440"/>
</dbReference>
<evidence type="ECO:0000313" key="2">
    <source>
        <dbReference type="EMBL" id="MYN39102.1"/>
    </source>
</evidence>
<dbReference type="Gene3D" id="3.10.450.50">
    <property type="match status" value="1"/>
</dbReference>
<dbReference type="SUPFAM" id="SSF54427">
    <property type="entry name" value="NTF2-like"/>
    <property type="match status" value="1"/>
</dbReference>